<evidence type="ECO:0000313" key="2">
    <source>
        <dbReference type="Proteomes" id="UP000637061"/>
    </source>
</evidence>
<proteinExistence type="predicted"/>
<organism evidence="1 2">
    <name type="scientific">Pseudomonas putida</name>
    <name type="common">Arthrobacter siderocapsulatus</name>
    <dbReference type="NCBI Taxonomy" id="303"/>
    <lineage>
        <taxon>Bacteria</taxon>
        <taxon>Pseudomonadati</taxon>
        <taxon>Pseudomonadota</taxon>
        <taxon>Gammaproteobacteria</taxon>
        <taxon>Pseudomonadales</taxon>
        <taxon>Pseudomonadaceae</taxon>
        <taxon>Pseudomonas</taxon>
    </lineage>
</organism>
<dbReference type="RefSeq" id="WP_198746139.1">
    <property type="nucleotide sequence ID" value="NZ_JAEHTE010000001.1"/>
</dbReference>
<name>A0A8I1EAS0_PSEPU</name>
<sequence>MMTEKPTYGEWQRCGYGMTFMEYLGVQVPTVHRVPSGNRTLFQYRKGEIAGAWCNTKKAAKESYKDLINEARKLIIAERRRLREIGKTLNPQDLDALKDAAGCHKHTRPSEWLEVNCYICGHSGPDRDTANRLESLGLMENCGPFQDGFFYQVTEDGCRLLGVPESRISDHRFL</sequence>
<accession>A0A8I1EAS0</accession>
<evidence type="ECO:0000313" key="1">
    <source>
        <dbReference type="EMBL" id="MBI6882522.1"/>
    </source>
</evidence>
<comment type="caution">
    <text evidence="1">The sequence shown here is derived from an EMBL/GenBank/DDBJ whole genome shotgun (WGS) entry which is preliminary data.</text>
</comment>
<dbReference type="EMBL" id="JAEHTE010000001">
    <property type="protein sequence ID" value="MBI6882522.1"/>
    <property type="molecule type" value="Genomic_DNA"/>
</dbReference>
<protein>
    <submittedName>
        <fullName evidence="1">Uncharacterized protein</fullName>
    </submittedName>
</protein>
<dbReference type="Proteomes" id="UP000637061">
    <property type="component" value="Unassembled WGS sequence"/>
</dbReference>
<gene>
    <name evidence="1" type="ORF">JEU22_01240</name>
</gene>
<dbReference type="AlphaFoldDB" id="A0A8I1EAS0"/>
<reference evidence="1" key="1">
    <citation type="submission" date="2020-12" db="EMBL/GenBank/DDBJ databases">
        <title>Enhanced detection system for hospital associated transmission using whole genome sequencing surveillance.</title>
        <authorList>
            <person name="Harrison L.H."/>
            <person name="Van Tyne D."/>
            <person name="Marsh J.W."/>
            <person name="Griffith M.P."/>
            <person name="Snyder D.J."/>
            <person name="Cooper V.S."/>
            <person name="Mustapha M."/>
        </authorList>
    </citation>
    <scope>NUCLEOTIDE SEQUENCE</scope>
    <source>
        <strain evidence="1">PSB00042</strain>
    </source>
</reference>